<evidence type="ECO:0000313" key="3">
    <source>
        <dbReference type="Proteomes" id="UP000287756"/>
    </source>
</evidence>
<dbReference type="Proteomes" id="UP000287756">
    <property type="component" value="Plasmid pLDW-31"/>
</dbReference>
<dbReference type="CDD" id="cd00093">
    <property type="entry name" value="HTH_XRE"/>
    <property type="match status" value="1"/>
</dbReference>
<geneLocation type="plasmid" evidence="3">
    <name>pldw-31</name>
</geneLocation>
<dbReference type="AlphaFoldDB" id="A0A410MJD0"/>
<keyword evidence="2" id="KW-0614">Plasmid</keyword>
<dbReference type="Pfam" id="PF01381">
    <property type="entry name" value="HTH_3"/>
    <property type="match status" value="1"/>
</dbReference>
<dbReference type="OrthoDB" id="2886958at2"/>
<evidence type="ECO:0000259" key="1">
    <source>
        <dbReference type="PROSITE" id="PS50943"/>
    </source>
</evidence>
<dbReference type="GO" id="GO:0003677">
    <property type="term" value="F:DNA binding"/>
    <property type="evidence" value="ECO:0007669"/>
    <property type="project" value="InterPro"/>
</dbReference>
<dbReference type="EMBL" id="CP026119">
    <property type="protein sequence ID" value="QAS54786.1"/>
    <property type="molecule type" value="Genomic_DNA"/>
</dbReference>
<dbReference type="RefSeq" id="WP_128527015.1">
    <property type="nucleotide sequence ID" value="NZ_CP026119.1"/>
</dbReference>
<evidence type="ECO:0000313" key="2">
    <source>
        <dbReference type="EMBL" id="QAS54786.1"/>
    </source>
</evidence>
<sequence length="81" mass="9894">MIEEFDDIERIEDDHERLIILRKRLGKSQYQFAMDLGVSSSYIGQVENYKFPFTNQLKDRINSYLRQEREIDENDIFINFR</sequence>
<reference evidence="2 3" key="1">
    <citation type="submission" date="2018-01" db="EMBL/GenBank/DDBJ databases">
        <title>The whole genome sequencing and assembly of Halobacillus litoralis ERB031 strain.</title>
        <authorList>
            <person name="Lee S.-J."/>
            <person name="Park M.-K."/>
            <person name="Kim J.-Y."/>
            <person name="Lee Y.-J."/>
            <person name="Yi H."/>
            <person name="Bahn Y.-S."/>
            <person name="Kim J.F."/>
            <person name="Lee D.-W."/>
        </authorList>
    </citation>
    <scope>NUCLEOTIDE SEQUENCE [LARGE SCALE GENOMIC DNA]</scope>
    <source>
        <strain evidence="2 3">ERB 031</strain>
        <plasmid evidence="3">pldw-31</plasmid>
    </source>
</reference>
<dbReference type="InterPro" id="IPR010982">
    <property type="entry name" value="Lambda_DNA-bd_dom_sf"/>
</dbReference>
<dbReference type="Gene3D" id="1.10.260.40">
    <property type="entry name" value="lambda repressor-like DNA-binding domains"/>
    <property type="match status" value="1"/>
</dbReference>
<dbReference type="SUPFAM" id="SSF47413">
    <property type="entry name" value="lambda repressor-like DNA-binding domains"/>
    <property type="match status" value="1"/>
</dbReference>
<accession>A0A410MJD0</accession>
<organism evidence="2 3">
    <name type="scientific">Halobacillus litoralis</name>
    <dbReference type="NCBI Taxonomy" id="45668"/>
    <lineage>
        <taxon>Bacteria</taxon>
        <taxon>Bacillati</taxon>
        <taxon>Bacillota</taxon>
        <taxon>Bacilli</taxon>
        <taxon>Bacillales</taxon>
        <taxon>Bacillaceae</taxon>
        <taxon>Halobacillus</taxon>
    </lineage>
</organism>
<feature type="domain" description="HTH cro/C1-type" evidence="1">
    <location>
        <begin position="18"/>
        <end position="48"/>
    </location>
</feature>
<protein>
    <submittedName>
        <fullName evidence="2">XRE family transcriptional regulator</fullName>
    </submittedName>
</protein>
<gene>
    <name evidence="2" type="ORF">HLI_21260</name>
</gene>
<dbReference type="PROSITE" id="PS50943">
    <property type="entry name" value="HTH_CROC1"/>
    <property type="match status" value="1"/>
</dbReference>
<dbReference type="InterPro" id="IPR001387">
    <property type="entry name" value="Cro/C1-type_HTH"/>
</dbReference>
<name>A0A410MJD0_9BACI</name>
<proteinExistence type="predicted"/>
<dbReference type="KEGG" id="hli:HLI_21260"/>